<proteinExistence type="inferred from homology"/>
<dbReference type="Gene3D" id="3.40.630.10">
    <property type="entry name" value="Zn peptidases"/>
    <property type="match status" value="1"/>
</dbReference>
<evidence type="ECO:0000256" key="7">
    <source>
        <dbReference type="ARBA" id="ARBA00022723"/>
    </source>
</evidence>
<evidence type="ECO:0000256" key="1">
    <source>
        <dbReference type="ARBA" id="ARBA00001335"/>
    </source>
</evidence>
<keyword evidence="5" id="KW-0031">Aminopeptidase</keyword>
<reference evidence="12 13" key="1">
    <citation type="submission" date="2024-10" db="EMBL/GenBank/DDBJ databases">
        <title>Updated reference genomes for cyclostephanoid diatoms.</title>
        <authorList>
            <person name="Roberts W.R."/>
            <person name="Alverson A.J."/>
        </authorList>
    </citation>
    <scope>NUCLEOTIDE SEQUENCE [LARGE SCALE GENOMIC DNA]</scope>
    <source>
        <strain evidence="12 13">AJA232-27</strain>
    </source>
</reference>
<evidence type="ECO:0000256" key="9">
    <source>
        <dbReference type="ARBA" id="ARBA00022833"/>
    </source>
</evidence>
<comment type="cofactor">
    <cofactor evidence="2">
        <name>Zn(2+)</name>
        <dbReference type="ChEBI" id="CHEBI:29105"/>
    </cofactor>
</comment>
<gene>
    <name evidence="12" type="ORF">ACHAWU_007578</name>
</gene>
<dbReference type="PRINTS" id="PR00932">
    <property type="entry name" value="AMINO1PTASE"/>
</dbReference>
<feature type="compositionally biased region" description="Low complexity" evidence="11">
    <location>
        <begin position="17"/>
        <end position="29"/>
    </location>
</feature>
<keyword evidence="6" id="KW-0645">Protease</keyword>
<dbReference type="Gene3D" id="2.30.250.10">
    <property type="entry name" value="Aminopeptidase i, Domain 2"/>
    <property type="match status" value="1"/>
</dbReference>
<keyword evidence="10" id="KW-0482">Metalloprotease</keyword>
<dbReference type="SUPFAM" id="SSF53187">
    <property type="entry name" value="Zn-dependent exopeptidases"/>
    <property type="match status" value="1"/>
</dbReference>
<dbReference type="SUPFAM" id="SSF101821">
    <property type="entry name" value="Aminopeptidase/glucanase lid domain"/>
    <property type="match status" value="1"/>
</dbReference>
<dbReference type="GO" id="GO:0004177">
    <property type="term" value="F:aminopeptidase activity"/>
    <property type="evidence" value="ECO:0007669"/>
    <property type="project" value="UniProtKB-KW"/>
</dbReference>
<dbReference type="EMBL" id="JALLBG020000196">
    <property type="protein sequence ID" value="KAL3759834.1"/>
    <property type="molecule type" value="Genomic_DNA"/>
</dbReference>
<keyword evidence="7" id="KW-0479">Metal-binding</keyword>
<evidence type="ECO:0000256" key="8">
    <source>
        <dbReference type="ARBA" id="ARBA00022801"/>
    </source>
</evidence>
<dbReference type="AlphaFoldDB" id="A0ABD3M719"/>
<comment type="catalytic activity">
    <reaction evidence="1">
        <text>Release of an N-terminal aspartate or glutamate from a peptide, with a preference for aspartate.</text>
        <dbReference type="EC" id="3.4.11.21"/>
    </reaction>
</comment>
<comment type="caution">
    <text evidence="12">The sequence shown here is derived from an EMBL/GenBank/DDBJ whole genome shotgun (WGS) entry which is preliminary data.</text>
</comment>
<evidence type="ECO:0000256" key="4">
    <source>
        <dbReference type="ARBA" id="ARBA00011965"/>
    </source>
</evidence>
<dbReference type="Proteomes" id="UP001530293">
    <property type="component" value="Unassembled WGS sequence"/>
</dbReference>
<dbReference type="InterPro" id="IPR001948">
    <property type="entry name" value="Peptidase_M18"/>
</dbReference>
<name>A0ABD3M719_9STRA</name>
<dbReference type="InterPro" id="IPR023358">
    <property type="entry name" value="Peptidase_M18_dom2"/>
</dbReference>
<evidence type="ECO:0000313" key="12">
    <source>
        <dbReference type="EMBL" id="KAL3759834.1"/>
    </source>
</evidence>
<evidence type="ECO:0000256" key="5">
    <source>
        <dbReference type="ARBA" id="ARBA00022438"/>
    </source>
</evidence>
<dbReference type="PANTHER" id="PTHR28570">
    <property type="entry name" value="ASPARTYL AMINOPEPTIDASE"/>
    <property type="match status" value="1"/>
</dbReference>
<dbReference type="GO" id="GO:0046872">
    <property type="term" value="F:metal ion binding"/>
    <property type="evidence" value="ECO:0007669"/>
    <property type="project" value="UniProtKB-KW"/>
</dbReference>
<keyword evidence="9" id="KW-0862">Zinc</keyword>
<dbReference type="Pfam" id="PF02127">
    <property type="entry name" value="Peptidase_M18"/>
    <property type="match status" value="1"/>
</dbReference>
<dbReference type="PANTHER" id="PTHR28570:SF3">
    <property type="entry name" value="ASPARTYL AMINOPEPTIDASE"/>
    <property type="match status" value="1"/>
</dbReference>
<evidence type="ECO:0000313" key="13">
    <source>
        <dbReference type="Proteomes" id="UP001530293"/>
    </source>
</evidence>
<keyword evidence="8" id="KW-0378">Hydrolase</keyword>
<evidence type="ECO:0000256" key="2">
    <source>
        <dbReference type="ARBA" id="ARBA00001947"/>
    </source>
</evidence>
<feature type="region of interest" description="Disordered" evidence="11">
    <location>
        <begin position="1"/>
        <end position="61"/>
    </location>
</feature>
<evidence type="ECO:0000256" key="6">
    <source>
        <dbReference type="ARBA" id="ARBA00022670"/>
    </source>
</evidence>
<evidence type="ECO:0000256" key="3">
    <source>
        <dbReference type="ARBA" id="ARBA00008290"/>
    </source>
</evidence>
<evidence type="ECO:0000256" key="10">
    <source>
        <dbReference type="ARBA" id="ARBA00023049"/>
    </source>
</evidence>
<comment type="similarity">
    <text evidence="3">Belongs to the peptidase M18 family.</text>
</comment>
<dbReference type="EC" id="3.4.11.21" evidence="4"/>
<dbReference type="CDD" id="cd05658">
    <property type="entry name" value="M18_DAP"/>
    <property type="match status" value="1"/>
</dbReference>
<sequence length="619" mass="67478">MPSSSDAPRSPVPPPAAAAVAAAALSDSPPTIPMDDADDQPSSKKPRKIVNPSSSNITDDDDRIQRAALMIIKNPILTVPQAMSCCEFTEFECKDRAIQQRVRRFHTKLDKGIVNADTFNDITKEFQDTISFAKKACDFLTKSTDPFLAVKTCSEQLLENGFVKLSKREPFAGKLVPACFFGPYFPSNVLGCSYFYTINNSTIVAFTVGAKFKPGNGFKIVGGHTDSPHLKVKPMSKRSGSGCVQLGVECYGGGLWHTWFDRDLGISGRVLVRTTDADTQKEKIEQQFVHINRPVARVSTLCIHLQTAEERGSFKTNKEEHLSPILGTQTLLEASAGKQLNHPGGDEGDGWKKGQEPALMRLIASELDIDIKQIANFELGLFDCQPACLGGIKNEFLYSARLDNLATVFVALETIVEYSKSEDVATDDMISLVAFFDHEEIGSSSTHGAGSPVMAEAVSRITAALSGNPHSRDPDINASAVRRSFIFSCDQAHAVHPNYPSKHEKNHGPKMNGGVVLKTNQNQRYATNCVTGFLARELANKGTKVPLQEFVVRSDCPCGTTIGPILSATTGIRTVDVGMPQLSMHSCREVMGIADLTHGMNLFKSFFKFFNEVDDSLEG</sequence>
<organism evidence="12 13">
    <name type="scientific">Discostella pseudostelligera</name>
    <dbReference type="NCBI Taxonomy" id="259834"/>
    <lineage>
        <taxon>Eukaryota</taxon>
        <taxon>Sar</taxon>
        <taxon>Stramenopiles</taxon>
        <taxon>Ochrophyta</taxon>
        <taxon>Bacillariophyta</taxon>
        <taxon>Coscinodiscophyceae</taxon>
        <taxon>Thalassiosirophycidae</taxon>
        <taxon>Stephanodiscales</taxon>
        <taxon>Stephanodiscaceae</taxon>
        <taxon>Discostella</taxon>
    </lineage>
</organism>
<dbReference type="FunFam" id="2.30.250.10:FF:000001">
    <property type="entry name" value="Aspartyl aminopeptidase 1"/>
    <property type="match status" value="1"/>
</dbReference>
<protein>
    <recommendedName>
        <fullName evidence="4">aspartyl aminopeptidase</fullName>
        <ecNumber evidence="4">3.4.11.21</ecNumber>
    </recommendedName>
</protein>
<dbReference type="GO" id="GO:0006508">
    <property type="term" value="P:proteolysis"/>
    <property type="evidence" value="ECO:0007669"/>
    <property type="project" value="UniProtKB-KW"/>
</dbReference>
<dbReference type="NCBIfam" id="NF002759">
    <property type="entry name" value="PRK02813.1"/>
    <property type="match status" value="1"/>
</dbReference>
<accession>A0ABD3M719</accession>
<dbReference type="GO" id="GO:0005737">
    <property type="term" value="C:cytoplasm"/>
    <property type="evidence" value="ECO:0007669"/>
    <property type="project" value="UniProtKB-ARBA"/>
</dbReference>
<evidence type="ECO:0000256" key="11">
    <source>
        <dbReference type="SAM" id="MobiDB-lite"/>
    </source>
</evidence>
<keyword evidence="13" id="KW-1185">Reference proteome</keyword>
<dbReference type="GO" id="GO:0008237">
    <property type="term" value="F:metallopeptidase activity"/>
    <property type="evidence" value="ECO:0007669"/>
    <property type="project" value="UniProtKB-KW"/>
</dbReference>